<sequence length="81" mass="9797">MHDNAKSHIQKKINQRTYYKQQNRLLFRNFETYRRNKVLSNSDQLIENIADFLETLTDKTTNKQLDRFIVHKQSLIDKQGD</sequence>
<organism evidence="1 2">
    <name type="scientific">Tetrahymena thermophila (strain SB210)</name>
    <dbReference type="NCBI Taxonomy" id="312017"/>
    <lineage>
        <taxon>Eukaryota</taxon>
        <taxon>Sar</taxon>
        <taxon>Alveolata</taxon>
        <taxon>Ciliophora</taxon>
        <taxon>Intramacronucleata</taxon>
        <taxon>Oligohymenophorea</taxon>
        <taxon>Hymenostomatida</taxon>
        <taxon>Tetrahymenina</taxon>
        <taxon>Tetrahymenidae</taxon>
        <taxon>Tetrahymena</taxon>
    </lineage>
</organism>
<gene>
    <name evidence="1" type="ORF">TTHERM_000759190</name>
</gene>
<reference evidence="2" key="1">
    <citation type="journal article" date="2006" name="PLoS Biol.">
        <title>Macronuclear genome sequence of the ciliate Tetrahymena thermophila, a model eukaryote.</title>
        <authorList>
            <person name="Eisen J.A."/>
            <person name="Coyne R.S."/>
            <person name="Wu M."/>
            <person name="Wu D."/>
            <person name="Thiagarajan M."/>
            <person name="Wortman J.R."/>
            <person name="Badger J.H."/>
            <person name="Ren Q."/>
            <person name="Amedeo P."/>
            <person name="Jones K.M."/>
            <person name="Tallon L.J."/>
            <person name="Delcher A.L."/>
            <person name="Salzberg S.L."/>
            <person name="Silva J.C."/>
            <person name="Haas B.J."/>
            <person name="Majoros W.H."/>
            <person name="Farzad M."/>
            <person name="Carlton J.M."/>
            <person name="Smith R.K. Jr."/>
            <person name="Garg J."/>
            <person name="Pearlman R.E."/>
            <person name="Karrer K.M."/>
            <person name="Sun L."/>
            <person name="Manning G."/>
            <person name="Elde N.C."/>
            <person name="Turkewitz A.P."/>
            <person name="Asai D.J."/>
            <person name="Wilkes D.E."/>
            <person name="Wang Y."/>
            <person name="Cai H."/>
            <person name="Collins K."/>
            <person name="Stewart B.A."/>
            <person name="Lee S.R."/>
            <person name="Wilamowska K."/>
            <person name="Weinberg Z."/>
            <person name="Ruzzo W.L."/>
            <person name="Wloga D."/>
            <person name="Gaertig J."/>
            <person name="Frankel J."/>
            <person name="Tsao C.-C."/>
            <person name="Gorovsky M.A."/>
            <person name="Keeling P.J."/>
            <person name="Waller R.F."/>
            <person name="Patron N.J."/>
            <person name="Cherry J.M."/>
            <person name="Stover N.A."/>
            <person name="Krieger C.J."/>
            <person name="del Toro C."/>
            <person name="Ryder H.F."/>
            <person name="Williamson S.C."/>
            <person name="Barbeau R.A."/>
            <person name="Hamilton E.P."/>
            <person name="Orias E."/>
        </authorList>
    </citation>
    <scope>NUCLEOTIDE SEQUENCE [LARGE SCALE GENOMIC DNA]</scope>
    <source>
        <strain evidence="2">SB210</strain>
    </source>
</reference>
<evidence type="ECO:0000313" key="2">
    <source>
        <dbReference type="Proteomes" id="UP000009168"/>
    </source>
</evidence>
<dbReference type="EMBL" id="GG662685">
    <property type="protein sequence ID" value="EWS74165.1"/>
    <property type="molecule type" value="Genomic_DNA"/>
</dbReference>
<dbReference type="KEGG" id="tet:TTHERM_000759190"/>
<keyword evidence="2" id="KW-1185">Reference proteome</keyword>
<protein>
    <submittedName>
        <fullName evidence="1">Uncharacterized protein</fullName>
    </submittedName>
</protein>
<dbReference type="AlphaFoldDB" id="W7X4C7"/>
<dbReference type="InParanoid" id="W7X4C7"/>
<evidence type="ECO:0000313" key="1">
    <source>
        <dbReference type="EMBL" id="EWS74165.1"/>
    </source>
</evidence>
<proteinExistence type="predicted"/>
<dbReference type="Proteomes" id="UP000009168">
    <property type="component" value="Unassembled WGS sequence"/>
</dbReference>
<accession>W7X4C7</accession>
<dbReference type="RefSeq" id="XP_012653305.1">
    <property type="nucleotide sequence ID" value="XM_012797851.1"/>
</dbReference>
<name>W7X4C7_TETTS</name>
<dbReference type="GeneID" id="24440549"/>